<feature type="transmembrane region" description="Helical" evidence="6">
    <location>
        <begin position="333"/>
        <end position="350"/>
    </location>
</feature>
<feature type="domain" description="ComEC/Rec2-related protein" evidence="7">
    <location>
        <begin position="238"/>
        <end position="502"/>
    </location>
</feature>
<protein>
    <recommendedName>
        <fullName evidence="7">ComEC/Rec2-related protein domain-containing protein</fullName>
    </recommendedName>
</protein>
<feature type="transmembrane region" description="Helical" evidence="6">
    <location>
        <begin position="356"/>
        <end position="381"/>
    </location>
</feature>
<accession>A0A512DBP8</accession>
<evidence type="ECO:0000256" key="4">
    <source>
        <dbReference type="ARBA" id="ARBA00022989"/>
    </source>
</evidence>
<dbReference type="NCBIfam" id="TIGR00360">
    <property type="entry name" value="ComEC_N-term"/>
    <property type="match status" value="1"/>
</dbReference>
<dbReference type="InterPro" id="IPR052159">
    <property type="entry name" value="Competence_DNA_uptake"/>
</dbReference>
<dbReference type="InterPro" id="IPR004477">
    <property type="entry name" value="ComEC_N"/>
</dbReference>
<feature type="transmembrane region" description="Helical" evidence="6">
    <location>
        <begin position="393"/>
        <end position="418"/>
    </location>
</feature>
<evidence type="ECO:0000256" key="6">
    <source>
        <dbReference type="SAM" id="Phobius"/>
    </source>
</evidence>
<organism evidence="8 9">
    <name type="scientific">Cellulomonas aerilata</name>
    <dbReference type="NCBI Taxonomy" id="515326"/>
    <lineage>
        <taxon>Bacteria</taxon>
        <taxon>Bacillati</taxon>
        <taxon>Actinomycetota</taxon>
        <taxon>Actinomycetes</taxon>
        <taxon>Micrococcales</taxon>
        <taxon>Cellulomonadaceae</taxon>
        <taxon>Cellulomonas</taxon>
    </lineage>
</organism>
<keyword evidence="4 6" id="KW-1133">Transmembrane helix</keyword>
<evidence type="ECO:0000313" key="9">
    <source>
        <dbReference type="Proteomes" id="UP000321181"/>
    </source>
</evidence>
<proteinExistence type="predicted"/>
<dbReference type="EMBL" id="BJYY01000012">
    <property type="protein sequence ID" value="GEO33904.1"/>
    <property type="molecule type" value="Genomic_DNA"/>
</dbReference>
<comment type="caution">
    <text evidence="8">The sequence shown here is derived from an EMBL/GenBank/DDBJ whole genome shotgun (WGS) entry which is preliminary data.</text>
</comment>
<evidence type="ECO:0000256" key="5">
    <source>
        <dbReference type="ARBA" id="ARBA00023136"/>
    </source>
</evidence>
<keyword evidence="2" id="KW-1003">Cell membrane</keyword>
<evidence type="ECO:0000256" key="2">
    <source>
        <dbReference type="ARBA" id="ARBA00022475"/>
    </source>
</evidence>
<evidence type="ECO:0000259" key="7">
    <source>
        <dbReference type="Pfam" id="PF03772"/>
    </source>
</evidence>
<feature type="transmembrane region" description="Helical" evidence="6">
    <location>
        <begin position="424"/>
        <end position="445"/>
    </location>
</feature>
<dbReference type="PANTHER" id="PTHR30619:SF1">
    <property type="entry name" value="RECOMBINATION PROTEIN 2"/>
    <property type="match status" value="1"/>
</dbReference>
<name>A0A512DBP8_9CELL</name>
<keyword evidence="3 6" id="KW-0812">Transmembrane</keyword>
<feature type="transmembrane region" description="Helical" evidence="6">
    <location>
        <begin position="260"/>
        <end position="280"/>
    </location>
</feature>
<evidence type="ECO:0000256" key="1">
    <source>
        <dbReference type="ARBA" id="ARBA00004651"/>
    </source>
</evidence>
<evidence type="ECO:0000256" key="3">
    <source>
        <dbReference type="ARBA" id="ARBA00022692"/>
    </source>
</evidence>
<feature type="transmembrane region" description="Helical" evidence="6">
    <location>
        <begin position="486"/>
        <end position="506"/>
    </location>
</feature>
<dbReference type="Pfam" id="PF03772">
    <property type="entry name" value="Competence"/>
    <property type="match status" value="1"/>
</dbReference>
<dbReference type="RefSeq" id="WP_186816470.1">
    <property type="nucleotide sequence ID" value="NZ_BAAARM010000009.1"/>
</dbReference>
<sequence>MRPPVTDLRLVPAALACWAASLVGVRLPPGTAVPTLAAAAAVAVVVVARPHRRPAAPVPRWWSAAPARARGHVVLILVVCAAAVVSAGSQRTVRDAGPIADLASAGATVRVVGTVASEPARLRSAVPWSARERYRVDLRVDQVVRRDRAEPVAAPVLVLAGPAWAGVRYGARVEALGTLERSGAGDRVVAVLVVRGPPRALSPPAALHRGVERFRRGLLAVSDGLPPDQRGLVPGAAIGDTSRIPADLDEAMRAVGLTHLTAVSGAHFTIVGAGVLVLAAMAGLPRAARAATLAVAMAGFVALVHPTPSVLRAAAMGAVGVSALVLGRPARAVPALAATVLTLLVLDPWLATSIGFTLSVVATAGIVLLTRPLAAGLSALVRADPASPGARVVAVPLAAQLACGPVVVVLAPALATYAVPANVLVAPAVAPATVLGVLAALAAPWWPAAGELLAHGAGWATWWVASVARLLAGLPAAQVPWPGPPWGPVLLAVSTAGVVLAVVRLGRGAVPP</sequence>
<comment type="subcellular location">
    <subcellularLocation>
        <location evidence="1">Cell membrane</location>
        <topology evidence="1">Multi-pass membrane protein</topology>
    </subcellularLocation>
</comment>
<dbReference type="GO" id="GO:0005886">
    <property type="term" value="C:plasma membrane"/>
    <property type="evidence" value="ECO:0007669"/>
    <property type="project" value="UniProtKB-SubCell"/>
</dbReference>
<dbReference type="PANTHER" id="PTHR30619">
    <property type="entry name" value="DNA INTERNALIZATION/COMPETENCE PROTEIN COMEC/REC2"/>
    <property type="match status" value="1"/>
</dbReference>
<keyword evidence="5 6" id="KW-0472">Membrane</keyword>
<keyword evidence="9" id="KW-1185">Reference proteome</keyword>
<gene>
    <name evidence="8" type="ORF">CAE01nite_16290</name>
</gene>
<dbReference type="Proteomes" id="UP000321181">
    <property type="component" value="Unassembled WGS sequence"/>
</dbReference>
<evidence type="ECO:0000313" key="8">
    <source>
        <dbReference type="EMBL" id="GEO33904.1"/>
    </source>
</evidence>
<feature type="transmembrane region" description="Helical" evidence="6">
    <location>
        <begin position="287"/>
        <end position="304"/>
    </location>
</feature>
<reference evidence="8 9" key="1">
    <citation type="submission" date="2019-07" db="EMBL/GenBank/DDBJ databases">
        <title>Whole genome shotgun sequence of Cellulomonas aerilata NBRC 106308.</title>
        <authorList>
            <person name="Hosoyama A."/>
            <person name="Uohara A."/>
            <person name="Ohji S."/>
            <person name="Ichikawa N."/>
        </authorList>
    </citation>
    <scope>NUCLEOTIDE SEQUENCE [LARGE SCALE GENOMIC DNA]</scope>
    <source>
        <strain evidence="8 9">NBRC 106308</strain>
    </source>
</reference>
<dbReference type="AlphaFoldDB" id="A0A512DBP8"/>